<dbReference type="InParanoid" id="A2DFS1"/>
<accession>A2DFS1</accession>
<evidence type="ECO:0000313" key="2">
    <source>
        <dbReference type="Proteomes" id="UP000001542"/>
    </source>
</evidence>
<dbReference type="VEuPathDB" id="TrichDB:TVAG_391580"/>
<proteinExistence type="predicted"/>
<dbReference type="VEuPathDB" id="TrichDB:TVAGG3_0323090"/>
<dbReference type="EMBL" id="DS113195">
    <property type="protein sequence ID" value="EAY20774.1"/>
    <property type="molecule type" value="Genomic_DNA"/>
</dbReference>
<evidence type="ECO:0008006" key="3">
    <source>
        <dbReference type="Google" id="ProtNLM"/>
    </source>
</evidence>
<reference evidence="1" key="2">
    <citation type="journal article" date="2007" name="Science">
        <title>Draft genome sequence of the sexually transmitted pathogen Trichomonas vaginalis.</title>
        <authorList>
            <person name="Carlton J.M."/>
            <person name="Hirt R.P."/>
            <person name="Silva J.C."/>
            <person name="Delcher A.L."/>
            <person name="Schatz M."/>
            <person name="Zhao Q."/>
            <person name="Wortman J.R."/>
            <person name="Bidwell S.L."/>
            <person name="Alsmark U.C.M."/>
            <person name="Besteiro S."/>
            <person name="Sicheritz-Ponten T."/>
            <person name="Noel C.J."/>
            <person name="Dacks J.B."/>
            <person name="Foster P.G."/>
            <person name="Simillion C."/>
            <person name="Van de Peer Y."/>
            <person name="Miranda-Saavedra D."/>
            <person name="Barton G.J."/>
            <person name="Westrop G.D."/>
            <person name="Mueller S."/>
            <person name="Dessi D."/>
            <person name="Fiori P.L."/>
            <person name="Ren Q."/>
            <person name="Paulsen I."/>
            <person name="Zhang H."/>
            <person name="Bastida-Corcuera F.D."/>
            <person name="Simoes-Barbosa A."/>
            <person name="Brown M.T."/>
            <person name="Hayes R.D."/>
            <person name="Mukherjee M."/>
            <person name="Okumura C.Y."/>
            <person name="Schneider R."/>
            <person name="Smith A.J."/>
            <person name="Vanacova S."/>
            <person name="Villalvazo M."/>
            <person name="Haas B.J."/>
            <person name="Pertea M."/>
            <person name="Feldblyum T.V."/>
            <person name="Utterback T.R."/>
            <person name="Shu C.L."/>
            <person name="Osoegawa K."/>
            <person name="de Jong P.J."/>
            <person name="Hrdy I."/>
            <person name="Horvathova L."/>
            <person name="Zubacova Z."/>
            <person name="Dolezal P."/>
            <person name="Malik S.B."/>
            <person name="Logsdon J.M. Jr."/>
            <person name="Henze K."/>
            <person name="Gupta A."/>
            <person name="Wang C.C."/>
            <person name="Dunne R.L."/>
            <person name="Upcroft J.A."/>
            <person name="Upcroft P."/>
            <person name="White O."/>
            <person name="Salzberg S.L."/>
            <person name="Tang P."/>
            <person name="Chiu C.-H."/>
            <person name="Lee Y.-S."/>
            <person name="Embley T.M."/>
            <person name="Coombs G.H."/>
            <person name="Mottram J.C."/>
            <person name="Tachezy J."/>
            <person name="Fraser-Liggett C.M."/>
            <person name="Johnson P.J."/>
        </authorList>
    </citation>
    <scope>NUCLEOTIDE SEQUENCE [LARGE SCALE GENOMIC DNA]</scope>
    <source>
        <strain evidence="1">G3</strain>
    </source>
</reference>
<name>A2DFS1_TRIV3</name>
<protein>
    <recommendedName>
        <fullName evidence="3">BACK domain-containing protein</fullName>
    </recommendedName>
</protein>
<sequence>MSEEIKVYYDHFVRSASYHSDDICTLDINGHQFQVQMPHLLSLSSKVYSIYQTDMTTRSFSFSCEIRSNKTYELIRNLLTKGYFSFVDDDFISLDLYNAGKQLGIDELLTPYSQKLKSKELTIENAFYYFNINKYVDNGSKVMEFIALHFSQFDKNKMFSFLASQDIDVIERLLSHPQLTADSEDEFLELIINLSRRKLDNFKLLSFIFPEYCTKKSISLFCNFVDEFYTEMKESNYADILWSFSKKFFLRSYSKISENILTNDNCTFTSSSLQEKTIYINNISLTEDDEKEFYTKDIPNSWVQCDLHNISVVPTSYSIISRMHYDYDLLQSWRLEGTTEDGKVVILDEHTNDPFKQGLSRTFNIKTREKFIKFKLTQTGRSTTDYDFLFLQAFNVSGRILFR</sequence>
<organism evidence="1 2">
    <name type="scientific">Trichomonas vaginalis (strain ATCC PRA-98 / G3)</name>
    <dbReference type="NCBI Taxonomy" id="412133"/>
    <lineage>
        <taxon>Eukaryota</taxon>
        <taxon>Metamonada</taxon>
        <taxon>Parabasalia</taxon>
        <taxon>Trichomonadida</taxon>
        <taxon>Trichomonadidae</taxon>
        <taxon>Trichomonas</taxon>
    </lineage>
</organism>
<dbReference type="AlphaFoldDB" id="A2DFS1"/>
<keyword evidence="2" id="KW-1185">Reference proteome</keyword>
<gene>
    <name evidence="1" type="ORF">TVAG_391580</name>
</gene>
<dbReference type="KEGG" id="tva:5466318"/>
<dbReference type="OrthoDB" id="10266865at2759"/>
<reference evidence="1" key="1">
    <citation type="submission" date="2006-10" db="EMBL/GenBank/DDBJ databases">
        <authorList>
            <person name="Amadeo P."/>
            <person name="Zhao Q."/>
            <person name="Wortman J."/>
            <person name="Fraser-Liggett C."/>
            <person name="Carlton J."/>
        </authorList>
    </citation>
    <scope>NUCLEOTIDE SEQUENCE</scope>
    <source>
        <strain evidence="1">G3</strain>
    </source>
</reference>
<dbReference type="Proteomes" id="UP000001542">
    <property type="component" value="Unassembled WGS sequence"/>
</dbReference>
<evidence type="ECO:0000313" key="1">
    <source>
        <dbReference type="EMBL" id="EAY20774.1"/>
    </source>
</evidence>
<dbReference type="RefSeq" id="XP_001581760.1">
    <property type="nucleotide sequence ID" value="XM_001581710.1"/>
</dbReference>
<dbReference type="SMR" id="A2DFS1"/>